<feature type="region of interest" description="Disordered" evidence="1">
    <location>
        <begin position="102"/>
        <end position="145"/>
    </location>
</feature>
<reference evidence="2 3" key="1">
    <citation type="submission" date="2024-01" db="EMBL/GenBank/DDBJ databases">
        <title>Unpublished Manusciprt.</title>
        <authorList>
            <person name="Duman M."/>
            <person name="Valdes E.G."/>
            <person name="Ajmi N."/>
            <person name="Altun S."/>
            <person name="Saticioglu I.B."/>
        </authorList>
    </citation>
    <scope>NUCLEOTIDE SEQUENCE [LARGE SCALE GENOMIC DNA]</scope>
    <source>
        <strain evidence="2 3">148P</strain>
    </source>
</reference>
<organism evidence="2 3">
    <name type="scientific">Pseudomonas ulcerans</name>
    <dbReference type="NCBI Taxonomy" id="3115852"/>
    <lineage>
        <taxon>Bacteria</taxon>
        <taxon>Pseudomonadati</taxon>
        <taxon>Pseudomonadota</taxon>
        <taxon>Gammaproteobacteria</taxon>
        <taxon>Pseudomonadales</taxon>
        <taxon>Pseudomonadaceae</taxon>
        <taxon>Pseudomonas</taxon>
    </lineage>
</organism>
<dbReference type="RefSeq" id="WP_330073890.1">
    <property type="nucleotide sequence ID" value="NZ_JAZDQJ010000005.1"/>
</dbReference>
<comment type="caution">
    <text evidence="2">The sequence shown here is derived from an EMBL/GenBank/DDBJ whole genome shotgun (WGS) entry which is preliminary data.</text>
</comment>
<dbReference type="Pfam" id="PF05488">
    <property type="entry name" value="PAAR_motif"/>
    <property type="match status" value="1"/>
</dbReference>
<accession>A0ABU7HNB6</accession>
<evidence type="ECO:0000313" key="2">
    <source>
        <dbReference type="EMBL" id="MEE1932998.1"/>
    </source>
</evidence>
<name>A0ABU7HNB6_9PSED</name>
<dbReference type="Proteomes" id="UP001335100">
    <property type="component" value="Unassembled WGS sequence"/>
</dbReference>
<feature type="compositionally biased region" description="Low complexity" evidence="1">
    <location>
        <begin position="113"/>
        <end position="133"/>
    </location>
</feature>
<keyword evidence="3" id="KW-1185">Reference proteome</keyword>
<evidence type="ECO:0000313" key="3">
    <source>
        <dbReference type="Proteomes" id="UP001335100"/>
    </source>
</evidence>
<protein>
    <submittedName>
        <fullName evidence="2">PAAR domain-containing protein</fullName>
    </submittedName>
</protein>
<dbReference type="CDD" id="cd14744">
    <property type="entry name" value="PAAR_CT_2"/>
    <property type="match status" value="1"/>
</dbReference>
<evidence type="ECO:0000256" key="1">
    <source>
        <dbReference type="SAM" id="MobiDB-lite"/>
    </source>
</evidence>
<dbReference type="InterPro" id="IPR008727">
    <property type="entry name" value="PAAR_motif"/>
</dbReference>
<dbReference type="EMBL" id="JAZDQJ010000005">
    <property type="protein sequence ID" value="MEE1932998.1"/>
    <property type="molecule type" value="Genomic_DNA"/>
</dbReference>
<sequence length="481" mass="51201">MTRSTINGLGQGLHGDETTTGAVCYSSLPHSTQGERGVLRVGDKTSDCPRCGQQGTIAEGWQGFIWNGAQTALHGARVRCGCPPGSNRLIALDPPQRSTRMANPGVAPAGARAAQSSSPTTFSSPAAPQSPFSTEQNNEPAEPGFYIVPKSTTRQQLIAELFGEAPSPEVMRKFNGLNGSLGDGIVKAGQMVVLGDPRNYMCMREEAHLMEAAEEVAVALADLEPDDADFMAEYQAQIAAILGSASTWGGVATAGMEKHLGDITRTLQNLEALYVDTYRTYGRLNVPEFFSKRKVILDELDGKLFNSARVRGALSLGNHPKLQKSLRISSKSVVHHWKKSGAAKELPGYTNYIKTMSKATIYMKHGGYLAIGIGGISSFLKIKEACEAGSTDTCRRVVITETTKFVASSAAGIAGAKIGAKESPYICYKFSLNPKKYGTCTIAVVAGSAYLGSTFATDLGEYLGGEAASAGDVIHDHFFHD</sequence>
<proteinExistence type="predicted"/>
<gene>
    <name evidence="2" type="ORF">V0R50_07185</name>
</gene>